<keyword evidence="1" id="KW-1133">Transmembrane helix</keyword>
<accession>A0A285UH33</accession>
<organism evidence="2 3">
    <name type="scientific">Ureibacillus acetophenoni</name>
    <dbReference type="NCBI Taxonomy" id="614649"/>
    <lineage>
        <taxon>Bacteria</taxon>
        <taxon>Bacillati</taxon>
        <taxon>Bacillota</taxon>
        <taxon>Bacilli</taxon>
        <taxon>Bacillales</taxon>
        <taxon>Caryophanaceae</taxon>
        <taxon>Ureibacillus</taxon>
    </lineage>
</organism>
<protein>
    <submittedName>
        <fullName evidence="2">Uncharacterized protein</fullName>
    </submittedName>
</protein>
<evidence type="ECO:0000256" key="1">
    <source>
        <dbReference type="SAM" id="Phobius"/>
    </source>
</evidence>
<name>A0A285UH33_9BACL</name>
<dbReference type="AlphaFoldDB" id="A0A285UH33"/>
<dbReference type="OrthoDB" id="2969583at2"/>
<evidence type="ECO:0000313" key="3">
    <source>
        <dbReference type="Proteomes" id="UP000219252"/>
    </source>
</evidence>
<keyword evidence="1" id="KW-0472">Membrane</keyword>
<feature type="transmembrane region" description="Helical" evidence="1">
    <location>
        <begin position="6"/>
        <end position="24"/>
    </location>
</feature>
<dbReference type="RefSeq" id="WP_097149557.1">
    <property type="nucleotide sequence ID" value="NZ_OBQC01000006.1"/>
</dbReference>
<keyword evidence="3" id="KW-1185">Reference proteome</keyword>
<dbReference type="EMBL" id="OBQC01000006">
    <property type="protein sequence ID" value="SOC39896.1"/>
    <property type="molecule type" value="Genomic_DNA"/>
</dbReference>
<keyword evidence="1" id="KW-0812">Transmembrane</keyword>
<dbReference type="Proteomes" id="UP000219252">
    <property type="component" value="Unassembled WGS sequence"/>
</dbReference>
<sequence length="104" mass="11938">MVFPTIYTNIWDVLLAIPFVMILTQITKMIFHIKSFFVPTLSIVIGLLLSIFISHNYDLLAGIFMGFVYGYGAIGNYASMKTSYNAYRKRKSKKFAAYNHTMHP</sequence>
<proteinExistence type="predicted"/>
<feature type="transmembrane region" description="Helical" evidence="1">
    <location>
        <begin position="36"/>
        <end position="53"/>
    </location>
</feature>
<evidence type="ECO:0000313" key="2">
    <source>
        <dbReference type="EMBL" id="SOC39896.1"/>
    </source>
</evidence>
<feature type="transmembrane region" description="Helical" evidence="1">
    <location>
        <begin position="59"/>
        <end position="80"/>
    </location>
</feature>
<reference evidence="3" key="1">
    <citation type="submission" date="2017-08" db="EMBL/GenBank/DDBJ databases">
        <authorList>
            <person name="Varghese N."/>
            <person name="Submissions S."/>
        </authorList>
    </citation>
    <scope>NUCLEOTIDE SEQUENCE [LARGE SCALE GENOMIC DNA]</scope>
    <source>
        <strain evidence="3">JC23</strain>
    </source>
</reference>
<gene>
    <name evidence="2" type="ORF">SAMN05877842_106175</name>
</gene>